<feature type="signal peptide" evidence="9">
    <location>
        <begin position="1"/>
        <end position="27"/>
    </location>
</feature>
<dbReference type="GO" id="GO:2000280">
    <property type="term" value="P:regulation of root development"/>
    <property type="evidence" value="ECO:0007669"/>
    <property type="project" value="TreeGrafter"/>
</dbReference>
<dbReference type="PANTHER" id="PTHR33348">
    <property type="entry name" value="PRECURSOR OF CEP5"/>
    <property type="match status" value="1"/>
</dbReference>
<evidence type="ECO:0000256" key="9">
    <source>
        <dbReference type="SAM" id="SignalP"/>
    </source>
</evidence>
<dbReference type="GO" id="GO:0005179">
    <property type="term" value="F:hormone activity"/>
    <property type="evidence" value="ECO:0007669"/>
    <property type="project" value="UniProtKB-KW"/>
</dbReference>
<evidence type="ECO:0000256" key="8">
    <source>
        <dbReference type="SAM" id="MobiDB-lite"/>
    </source>
</evidence>
<evidence type="ECO:0000256" key="3">
    <source>
        <dbReference type="ARBA" id="ARBA00022523"/>
    </source>
</evidence>
<evidence type="ECO:0000313" key="10">
    <source>
        <dbReference type="EMBL" id="KAE9607774.1"/>
    </source>
</evidence>
<keyword evidence="7" id="KW-0379">Hydroxylation</keyword>
<evidence type="ECO:0000256" key="7">
    <source>
        <dbReference type="ARBA" id="ARBA00023278"/>
    </source>
</evidence>
<dbReference type="GO" id="GO:0006995">
    <property type="term" value="P:cellular response to nitrogen starvation"/>
    <property type="evidence" value="ECO:0007669"/>
    <property type="project" value="UniProtKB-ARBA"/>
</dbReference>
<evidence type="ECO:0000256" key="4">
    <source>
        <dbReference type="ARBA" id="ARBA00022525"/>
    </source>
</evidence>
<dbReference type="InterPro" id="IPR033250">
    <property type="entry name" value="CEP"/>
</dbReference>
<feature type="compositionally biased region" description="Basic and acidic residues" evidence="8">
    <location>
        <begin position="108"/>
        <end position="118"/>
    </location>
</feature>
<feature type="region of interest" description="Disordered" evidence="8">
    <location>
        <begin position="106"/>
        <end position="142"/>
    </location>
</feature>
<dbReference type="EMBL" id="WOCE01000009">
    <property type="protein sequence ID" value="KAE9607774.1"/>
    <property type="molecule type" value="Genomic_DNA"/>
</dbReference>
<evidence type="ECO:0000313" key="11">
    <source>
        <dbReference type="Proteomes" id="UP000447434"/>
    </source>
</evidence>
<feature type="chain" id="PRO_5025582656" evidence="9">
    <location>
        <begin position="28"/>
        <end position="142"/>
    </location>
</feature>
<comment type="similarity">
    <text evidence="2">Belongs to the C-terminally encoded plant signaling peptide (CEP) family.</text>
</comment>
<organism evidence="10 11">
    <name type="scientific">Lupinus albus</name>
    <name type="common">White lupine</name>
    <name type="synonym">Lupinus termis</name>
    <dbReference type="NCBI Taxonomy" id="3870"/>
    <lineage>
        <taxon>Eukaryota</taxon>
        <taxon>Viridiplantae</taxon>
        <taxon>Streptophyta</taxon>
        <taxon>Embryophyta</taxon>
        <taxon>Tracheophyta</taxon>
        <taxon>Spermatophyta</taxon>
        <taxon>Magnoliopsida</taxon>
        <taxon>eudicotyledons</taxon>
        <taxon>Gunneridae</taxon>
        <taxon>Pentapetalae</taxon>
        <taxon>rosids</taxon>
        <taxon>fabids</taxon>
        <taxon>Fabales</taxon>
        <taxon>Fabaceae</taxon>
        <taxon>Papilionoideae</taxon>
        <taxon>50 kb inversion clade</taxon>
        <taxon>genistoids sensu lato</taxon>
        <taxon>core genistoids</taxon>
        <taxon>Genisteae</taxon>
        <taxon>Lupinus</taxon>
    </lineage>
</organism>
<dbReference type="GO" id="GO:1901371">
    <property type="term" value="P:regulation of leaf morphogenesis"/>
    <property type="evidence" value="ECO:0007669"/>
    <property type="project" value="TreeGrafter"/>
</dbReference>
<evidence type="ECO:0000256" key="5">
    <source>
        <dbReference type="ARBA" id="ARBA00022702"/>
    </source>
</evidence>
<accession>A0A6A4Q2V0</accession>
<name>A0A6A4Q2V0_LUPAL</name>
<keyword evidence="5" id="KW-0372">Hormone</keyword>
<protein>
    <submittedName>
        <fullName evidence="10">Putative encoded peptide</fullName>
    </submittedName>
</protein>
<evidence type="ECO:0000256" key="6">
    <source>
        <dbReference type="ARBA" id="ARBA00022729"/>
    </source>
</evidence>
<comment type="caution">
    <text evidence="10">The sequence shown here is derived from an EMBL/GenBank/DDBJ whole genome shotgun (WGS) entry which is preliminary data.</text>
</comment>
<dbReference type="GO" id="GO:1902025">
    <property type="term" value="P:nitrate import"/>
    <property type="evidence" value="ECO:0007669"/>
    <property type="project" value="TreeGrafter"/>
</dbReference>
<comment type="subcellular location">
    <subcellularLocation>
        <location evidence="1">Secreted</location>
        <location evidence="1">Extracellular space</location>
        <location evidence="1">Apoplast</location>
    </subcellularLocation>
</comment>
<gene>
    <name evidence="10" type="ORF">Lalb_Chr09g0333711</name>
</gene>
<dbReference type="GO" id="GO:0048046">
    <property type="term" value="C:apoplast"/>
    <property type="evidence" value="ECO:0007669"/>
    <property type="project" value="UniProtKB-SubCell"/>
</dbReference>
<dbReference type="AlphaFoldDB" id="A0A6A4Q2V0"/>
<keyword evidence="11" id="KW-1185">Reference proteome</keyword>
<sequence length="142" mass="15219">MGIFMNKYVAVFLALVVVSHNSLLTQARNIKPLNTDTTLPSLKTKHSIPSTTIPMIPKYKVASVGYSKADIISAFRPTSPGDSPGVGHKSVGEDEDMKAVVVVQSPDVRVHVNDETKNGFKPTNPGHSPGVGHSYQNKNGPN</sequence>
<dbReference type="OrthoDB" id="1675975at2759"/>
<dbReference type="PANTHER" id="PTHR33348:SF44">
    <property type="entry name" value="PRECURSOR OF CEP6"/>
    <property type="match status" value="1"/>
</dbReference>
<keyword evidence="4" id="KW-0964">Secreted</keyword>
<evidence type="ECO:0000256" key="1">
    <source>
        <dbReference type="ARBA" id="ARBA00004271"/>
    </source>
</evidence>
<keyword evidence="3" id="KW-0052">Apoplast</keyword>
<proteinExistence type="inferred from homology"/>
<reference evidence="11" key="1">
    <citation type="journal article" date="2020" name="Nat. Commun.">
        <title>Genome sequence of the cluster root forming white lupin.</title>
        <authorList>
            <person name="Hufnagel B."/>
            <person name="Marques A."/>
            <person name="Soriano A."/>
            <person name="Marques L."/>
            <person name="Divol F."/>
            <person name="Doumas P."/>
            <person name="Sallet E."/>
            <person name="Mancinotti D."/>
            <person name="Carrere S."/>
            <person name="Marande W."/>
            <person name="Arribat S."/>
            <person name="Keller J."/>
            <person name="Huneau C."/>
            <person name="Blein T."/>
            <person name="Aime D."/>
            <person name="Laguerre M."/>
            <person name="Taylor J."/>
            <person name="Schubert V."/>
            <person name="Nelson M."/>
            <person name="Geu-Flores F."/>
            <person name="Crespi M."/>
            <person name="Gallardo-Guerrero K."/>
            <person name="Delaux P.-M."/>
            <person name="Salse J."/>
            <person name="Berges H."/>
            <person name="Guyot R."/>
            <person name="Gouzy J."/>
            <person name="Peret B."/>
        </authorList>
    </citation>
    <scope>NUCLEOTIDE SEQUENCE [LARGE SCALE GENOMIC DNA]</scope>
    <source>
        <strain evidence="11">cv. Amiga</strain>
    </source>
</reference>
<evidence type="ECO:0000256" key="2">
    <source>
        <dbReference type="ARBA" id="ARBA00008963"/>
    </source>
</evidence>
<dbReference type="Proteomes" id="UP000447434">
    <property type="component" value="Chromosome 9"/>
</dbReference>
<dbReference type="GO" id="GO:0048364">
    <property type="term" value="P:root development"/>
    <property type="evidence" value="ECO:0007669"/>
    <property type="project" value="InterPro"/>
</dbReference>
<keyword evidence="6 9" id="KW-0732">Signal</keyword>